<keyword evidence="2 4" id="KW-0808">Transferase</keyword>
<evidence type="ECO:0000313" key="6">
    <source>
        <dbReference type="Proteomes" id="UP000029052"/>
    </source>
</evidence>
<dbReference type="Gene3D" id="2.160.10.10">
    <property type="entry name" value="Hexapeptide repeat proteins"/>
    <property type="match status" value="1"/>
</dbReference>
<proteinExistence type="inferred from homology"/>
<dbReference type="Proteomes" id="UP000029052">
    <property type="component" value="Unassembled WGS sequence"/>
</dbReference>
<dbReference type="AlphaFoldDB" id="A0A087BBN8"/>
<organism evidence="5 6">
    <name type="scientific">Bifidobacterium magnum</name>
    <dbReference type="NCBI Taxonomy" id="1692"/>
    <lineage>
        <taxon>Bacteria</taxon>
        <taxon>Bacillati</taxon>
        <taxon>Actinomycetota</taxon>
        <taxon>Actinomycetes</taxon>
        <taxon>Bifidobacteriales</taxon>
        <taxon>Bifidobacteriaceae</taxon>
        <taxon>Bifidobacterium</taxon>
    </lineage>
</organism>
<reference evidence="5 6" key="1">
    <citation type="submission" date="2014-03" db="EMBL/GenBank/DDBJ databases">
        <title>Genomics of Bifidobacteria.</title>
        <authorList>
            <person name="Ventura M."/>
            <person name="Milani C."/>
            <person name="Lugli G.A."/>
        </authorList>
    </citation>
    <scope>NUCLEOTIDE SEQUENCE [LARGE SCALE GENOMIC DNA]</scope>
    <source>
        <strain evidence="5 6">LMG 11591</strain>
    </source>
</reference>
<evidence type="ECO:0000313" key="5">
    <source>
        <dbReference type="EMBL" id="KFI68438.1"/>
    </source>
</evidence>
<evidence type="ECO:0000256" key="1">
    <source>
        <dbReference type="ARBA" id="ARBA00007274"/>
    </source>
</evidence>
<dbReference type="eggNOG" id="COG0110">
    <property type="taxonomic scope" value="Bacteria"/>
</dbReference>
<dbReference type="EC" id="2.3.1.-" evidence="4"/>
<dbReference type="PANTHER" id="PTHR43017:SF1">
    <property type="entry name" value="ACETYLTRANSFERASE YJL218W-RELATED"/>
    <property type="match status" value="1"/>
</dbReference>
<accession>A0A087BBN8</accession>
<dbReference type="InterPro" id="IPR001451">
    <property type="entry name" value="Hexapep"/>
</dbReference>
<protein>
    <recommendedName>
        <fullName evidence="4">Acetyltransferase</fullName>
        <ecNumber evidence="4">2.3.1.-</ecNumber>
    </recommendedName>
</protein>
<comment type="similarity">
    <text evidence="1 4">Belongs to the transferase hexapeptide repeat family.</text>
</comment>
<gene>
    <name evidence="5" type="ORF">BMAGN_0400</name>
</gene>
<dbReference type="PANTHER" id="PTHR43017">
    <property type="entry name" value="GALACTOSIDE O-ACETYLTRANSFERASE"/>
    <property type="match status" value="1"/>
</dbReference>
<comment type="caution">
    <text evidence="5">The sequence shown here is derived from an EMBL/GenBank/DDBJ whole genome shotgun (WGS) entry which is preliminary data.</text>
</comment>
<dbReference type="InterPro" id="IPR039369">
    <property type="entry name" value="LacA-like"/>
</dbReference>
<dbReference type="FunFam" id="2.160.10.10:FF:000025">
    <property type="entry name" value="Hexapeptide-repeat containing-acetyltransferase"/>
    <property type="match status" value="1"/>
</dbReference>
<keyword evidence="6" id="KW-1185">Reference proteome</keyword>
<evidence type="ECO:0000256" key="2">
    <source>
        <dbReference type="ARBA" id="ARBA00022679"/>
    </source>
</evidence>
<evidence type="ECO:0000256" key="3">
    <source>
        <dbReference type="ARBA" id="ARBA00023315"/>
    </source>
</evidence>
<dbReference type="CDD" id="cd03357">
    <property type="entry name" value="LbH_MAT_GAT"/>
    <property type="match status" value="1"/>
</dbReference>
<dbReference type="Pfam" id="PF00132">
    <property type="entry name" value="Hexapep"/>
    <property type="match status" value="1"/>
</dbReference>
<dbReference type="InterPro" id="IPR011004">
    <property type="entry name" value="Trimer_LpxA-like_sf"/>
</dbReference>
<keyword evidence="3 4" id="KW-0012">Acyltransferase</keyword>
<dbReference type="STRING" id="1692.BMAGN_0400"/>
<name>A0A087BBN8_9BIFI</name>
<dbReference type="RefSeq" id="WP_022859017.1">
    <property type="nucleotide sequence ID" value="NZ_JGZB01000004.1"/>
</dbReference>
<dbReference type="EMBL" id="JGZB01000004">
    <property type="protein sequence ID" value="KFI68438.1"/>
    <property type="molecule type" value="Genomic_DNA"/>
</dbReference>
<sequence>MDINEQRQAAVEQALRAYPDDDDLRRLFSGEPTQYRKSKTLHGHVQRGAQMSNEINRLYYTDPEEAYRLFHELVPGAEEHVEITAPFRIEYGMALFIGHDTFINNDFMIVGGGIVTLGAHCLIGPRCTINTPNHAFDIRMRLAGWEHALPVTIGDNVWFGSNVTVCPGVTVGDNTIIGAGSVITKDIPANVIAAGNPCRVIKPLPDHDPAYDGLSDEI</sequence>
<dbReference type="GO" id="GO:0008870">
    <property type="term" value="F:galactoside O-acetyltransferase activity"/>
    <property type="evidence" value="ECO:0007669"/>
    <property type="project" value="TreeGrafter"/>
</dbReference>
<evidence type="ECO:0000256" key="4">
    <source>
        <dbReference type="RuleBase" id="RU367021"/>
    </source>
</evidence>
<dbReference type="SUPFAM" id="SSF51161">
    <property type="entry name" value="Trimeric LpxA-like enzymes"/>
    <property type="match status" value="1"/>
</dbReference>